<keyword evidence="5" id="KW-1185">Reference proteome</keyword>
<gene>
    <name evidence="4" type="ORF">CEUTPL_LOCUS11127</name>
</gene>
<evidence type="ECO:0000313" key="4">
    <source>
        <dbReference type="EMBL" id="CAG9770678.1"/>
    </source>
</evidence>
<accession>A0A9N9MTK1</accession>
<evidence type="ECO:0000256" key="2">
    <source>
        <dbReference type="SAM" id="MobiDB-lite"/>
    </source>
</evidence>
<keyword evidence="1" id="KW-0479">Metal-binding</keyword>
<dbReference type="EMBL" id="OU892282">
    <property type="protein sequence ID" value="CAG9770678.1"/>
    <property type="molecule type" value="Genomic_DNA"/>
</dbReference>
<protein>
    <recommendedName>
        <fullName evidence="3">C2H2-type domain-containing protein</fullName>
    </recommendedName>
</protein>
<dbReference type="Proteomes" id="UP001152799">
    <property type="component" value="Chromosome 6"/>
</dbReference>
<feature type="compositionally biased region" description="Acidic residues" evidence="2">
    <location>
        <begin position="94"/>
        <end position="105"/>
    </location>
</feature>
<reference evidence="4" key="1">
    <citation type="submission" date="2022-01" db="EMBL/GenBank/DDBJ databases">
        <authorList>
            <person name="King R."/>
        </authorList>
    </citation>
    <scope>NUCLEOTIDE SEQUENCE</scope>
</reference>
<name>A0A9N9MTK1_9CUCU</name>
<feature type="compositionally biased region" description="Basic residues" evidence="2">
    <location>
        <begin position="10"/>
        <end position="19"/>
    </location>
</feature>
<dbReference type="GO" id="GO:0008270">
    <property type="term" value="F:zinc ion binding"/>
    <property type="evidence" value="ECO:0007669"/>
    <property type="project" value="UniProtKB-KW"/>
</dbReference>
<organism evidence="4 5">
    <name type="scientific">Ceutorhynchus assimilis</name>
    <name type="common">cabbage seed weevil</name>
    <dbReference type="NCBI Taxonomy" id="467358"/>
    <lineage>
        <taxon>Eukaryota</taxon>
        <taxon>Metazoa</taxon>
        <taxon>Ecdysozoa</taxon>
        <taxon>Arthropoda</taxon>
        <taxon>Hexapoda</taxon>
        <taxon>Insecta</taxon>
        <taxon>Pterygota</taxon>
        <taxon>Neoptera</taxon>
        <taxon>Endopterygota</taxon>
        <taxon>Coleoptera</taxon>
        <taxon>Polyphaga</taxon>
        <taxon>Cucujiformia</taxon>
        <taxon>Curculionidae</taxon>
        <taxon>Ceutorhynchinae</taxon>
        <taxon>Ceutorhynchus</taxon>
    </lineage>
</organism>
<feature type="domain" description="C2H2-type" evidence="3">
    <location>
        <begin position="2"/>
        <end position="32"/>
    </location>
</feature>
<proteinExistence type="predicted"/>
<sequence length="105" mass="12586">MFKCNDCNKPMKHKRSIQRHKTESCIHRLSRRRQIKLEPQDPKPKDSKESDFWYLKNKSSKPEEQFSFHPVRTENSTNNTEDRSKKTNQTSTVSDEDEDDEIIFL</sequence>
<feature type="compositionally biased region" description="Basic and acidic residues" evidence="2">
    <location>
        <begin position="35"/>
        <end position="51"/>
    </location>
</feature>
<dbReference type="PROSITE" id="PS50157">
    <property type="entry name" value="ZINC_FINGER_C2H2_2"/>
    <property type="match status" value="1"/>
</dbReference>
<evidence type="ECO:0000259" key="3">
    <source>
        <dbReference type="PROSITE" id="PS50157"/>
    </source>
</evidence>
<evidence type="ECO:0000313" key="5">
    <source>
        <dbReference type="Proteomes" id="UP001152799"/>
    </source>
</evidence>
<keyword evidence="1" id="KW-0863">Zinc-finger</keyword>
<feature type="region of interest" description="Disordered" evidence="2">
    <location>
        <begin position="1"/>
        <end position="105"/>
    </location>
</feature>
<keyword evidence="1" id="KW-0862">Zinc</keyword>
<evidence type="ECO:0000256" key="1">
    <source>
        <dbReference type="PROSITE-ProRule" id="PRU00042"/>
    </source>
</evidence>
<dbReference type="AlphaFoldDB" id="A0A9N9MTK1"/>
<dbReference type="InterPro" id="IPR013087">
    <property type="entry name" value="Znf_C2H2_type"/>
</dbReference>